<dbReference type="EMBL" id="JBEVCJ010000004">
    <property type="protein sequence ID" value="MET1254613.1"/>
    <property type="molecule type" value="Genomic_DNA"/>
</dbReference>
<keyword evidence="3 7" id="KW-0436">Ligase</keyword>
<dbReference type="Pfam" id="PF00795">
    <property type="entry name" value="CN_hydrolase"/>
    <property type="match status" value="1"/>
</dbReference>
<feature type="active site" description="Nucleophile; for glutaminase activity" evidence="7">
    <location>
        <position position="149"/>
    </location>
</feature>
<dbReference type="CDD" id="cd07570">
    <property type="entry name" value="GAT_Gln-NAD-synth"/>
    <property type="match status" value="1"/>
</dbReference>
<feature type="domain" description="CN hydrolase" evidence="10">
    <location>
        <begin position="1"/>
        <end position="254"/>
    </location>
</feature>
<comment type="function">
    <text evidence="7">Catalyzes the ATP-dependent amidation of deamido-NAD to form NAD. Uses L-glutamine as a nitrogen source.</text>
</comment>
<dbReference type="EC" id="6.3.5.1" evidence="7 8"/>
<dbReference type="SUPFAM" id="SSF52402">
    <property type="entry name" value="Adenine nucleotide alpha hydrolases-like"/>
    <property type="match status" value="1"/>
</dbReference>
<evidence type="ECO:0000256" key="1">
    <source>
        <dbReference type="ARBA" id="ARBA00005188"/>
    </source>
</evidence>
<evidence type="ECO:0000256" key="7">
    <source>
        <dbReference type="HAMAP-Rule" id="MF_02090"/>
    </source>
</evidence>
<dbReference type="InterPro" id="IPR014445">
    <property type="entry name" value="Gln-dep_NAD_synthase"/>
</dbReference>
<evidence type="ECO:0000256" key="4">
    <source>
        <dbReference type="ARBA" id="ARBA00022741"/>
    </source>
</evidence>
<feature type="active site" description="Proton acceptor; for glutaminase activity" evidence="7">
    <location>
        <position position="40"/>
    </location>
</feature>
<evidence type="ECO:0000256" key="8">
    <source>
        <dbReference type="PIRNR" id="PIRNR006630"/>
    </source>
</evidence>
<sequence length="552" mass="61530">MKIIIAQLNFTVGDIEGNLDKILTTYQKIRQENALLICTELALTGYYPQDLLLREDLISRQLNALEVLKKETKNQPCAVVVGFAAKNKDTFGKPLFNALAVISDGQQIFEYHKQLLPTYNVFDEARHFAQGTRDNCFTYKGKCIGFLICEDAWYEENKTFYQIDPVANLTNKQLDLIISINASPSNLGKIQERHHLAQKIVQRTNAPFVYANQVGGNDELVFDGGSFIMDKNFSITAQADYFSEDLLSDNNTDKNRHSNNPKMSQESFIWQQVVLGIRDYISKCGFSQVVIGSSGGIDSAVTLAICTAAIGANNVTAITMPSKFSSVGSVNDSVTLCDNLKVSLLHSSITEEFEHAVSQFKEVTGETASPITQENIQARIRGRLLMEYSNHYGALVISTGNKSEMSVGYATLYGDMNGGINPLGDLYKMEVYALAKWINRQAGFSLIPDAIINKEPSAELAAGQQDRDSLPDYPLLDAILKLYIEGDLLTIDEKQVCQNTLNHYAVNQHLLARIHAMVDHAEFKRRQAPPIIRVQKRSFGMGRWLPVAAHYD</sequence>
<dbReference type="PROSITE" id="PS50263">
    <property type="entry name" value="CN_HYDROLASE"/>
    <property type="match status" value="1"/>
</dbReference>
<dbReference type="InterPro" id="IPR036526">
    <property type="entry name" value="C-N_Hydrolase_sf"/>
</dbReference>
<feature type="binding site" evidence="7">
    <location>
        <position position="119"/>
    </location>
    <ligand>
        <name>L-glutamine</name>
        <dbReference type="ChEBI" id="CHEBI:58359"/>
    </ligand>
</feature>
<dbReference type="HAMAP" id="MF_02090">
    <property type="entry name" value="NadE_glutamine_dep"/>
    <property type="match status" value="1"/>
</dbReference>
<dbReference type="NCBIfam" id="TIGR00552">
    <property type="entry name" value="nadE"/>
    <property type="match status" value="1"/>
</dbReference>
<proteinExistence type="inferred from homology"/>
<comment type="caution">
    <text evidence="7">Lacks conserved residue(s) required for the propagation of feature annotation.</text>
</comment>
<feature type="active site" description="For glutaminase activity" evidence="7">
    <location>
        <position position="113"/>
    </location>
</feature>
<name>A0ABV2BRQ3_9GAMM</name>
<dbReference type="Gene3D" id="3.60.110.10">
    <property type="entry name" value="Carbon-nitrogen hydrolase"/>
    <property type="match status" value="1"/>
</dbReference>
<dbReference type="NCBIfam" id="NF010588">
    <property type="entry name" value="PRK13981.1"/>
    <property type="match status" value="1"/>
</dbReference>
<evidence type="ECO:0000256" key="6">
    <source>
        <dbReference type="ARBA" id="ARBA00023027"/>
    </source>
</evidence>
<feature type="binding site" evidence="7">
    <location>
        <position position="399"/>
    </location>
    <ligand>
        <name>ATP</name>
        <dbReference type="ChEBI" id="CHEBI:30616"/>
    </ligand>
</feature>
<feature type="binding site" evidence="7">
    <location>
        <position position="404"/>
    </location>
    <ligand>
        <name>deamido-NAD(+)</name>
        <dbReference type="ChEBI" id="CHEBI:58437"/>
        <note>ligand shared between two neighboring subunits</note>
    </ligand>
</feature>
<keyword evidence="4 7" id="KW-0547">Nucleotide-binding</keyword>
<dbReference type="PANTHER" id="PTHR23090">
    <property type="entry name" value="NH 3 /GLUTAMINE-DEPENDENT NAD + SYNTHETASE"/>
    <property type="match status" value="1"/>
</dbReference>
<feature type="binding site" evidence="7">
    <location>
        <position position="183"/>
    </location>
    <ligand>
        <name>L-glutamine</name>
        <dbReference type="ChEBI" id="CHEBI:58359"/>
    </ligand>
</feature>
<dbReference type="SUPFAM" id="SSF56317">
    <property type="entry name" value="Carbon-nitrogen hydrolase"/>
    <property type="match status" value="1"/>
</dbReference>
<dbReference type="CDD" id="cd00553">
    <property type="entry name" value="NAD_synthase"/>
    <property type="match status" value="1"/>
</dbReference>
<evidence type="ECO:0000256" key="2">
    <source>
        <dbReference type="ARBA" id="ARBA00007145"/>
    </source>
</evidence>
<gene>
    <name evidence="7" type="primary">nadE</name>
    <name evidence="11" type="ORF">ABVT43_05695</name>
</gene>
<evidence type="ECO:0000313" key="12">
    <source>
        <dbReference type="Proteomes" id="UP001548189"/>
    </source>
</evidence>
<protein>
    <recommendedName>
        <fullName evidence="7 8">Glutamine-dependent NAD(+) synthetase</fullName>
        <ecNumber evidence="7 8">6.3.5.1</ecNumber>
    </recommendedName>
    <alternativeName>
        <fullName evidence="7 8">NAD(+) synthase [glutamine-hydrolyzing]</fullName>
    </alternativeName>
</protein>
<feature type="binding site" evidence="7">
    <location>
        <begin position="292"/>
        <end position="299"/>
    </location>
    <ligand>
        <name>ATP</name>
        <dbReference type="ChEBI" id="CHEBI:30616"/>
    </ligand>
</feature>
<keyword evidence="5 7" id="KW-0067">ATP-binding</keyword>
<dbReference type="RefSeq" id="WP_353874176.1">
    <property type="nucleotide sequence ID" value="NZ_JBEVCJ010000004.1"/>
</dbReference>
<keyword evidence="6 7" id="KW-0520">NAD</keyword>
<reference evidence="11 12" key="1">
    <citation type="submission" date="2024-06" db="EMBL/GenBank/DDBJ databases">
        <authorList>
            <person name="Li F."/>
        </authorList>
    </citation>
    <scope>NUCLEOTIDE SEQUENCE [LARGE SCALE GENOMIC DNA]</scope>
    <source>
        <strain evidence="11 12">GXAS 311</strain>
    </source>
</reference>
<feature type="binding site" evidence="7">
    <location>
        <position position="524"/>
    </location>
    <ligand>
        <name>deamido-NAD(+)</name>
        <dbReference type="ChEBI" id="CHEBI:58437"/>
        <note>ligand shared between two neighboring subunits</note>
    </ligand>
</feature>
<comment type="similarity">
    <text evidence="2 7 8">In the C-terminal section; belongs to the NAD synthetase family.</text>
</comment>
<feature type="binding site" evidence="7">
    <location>
        <position position="189"/>
    </location>
    <ligand>
        <name>L-glutamine</name>
        <dbReference type="ChEBI" id="CHEBI:58359"/>
    </ligand>
</feature>
<organism evidence="11 12">
    <name type="scientific">Aliikangiella maris</name>
    <dbReference type="NCBI Taxonomy" id="3162458"/>
    <lineage>
        <taxon>Bacteria</taxon>
        <taxon>Pseudomonadati</taxon>
        <taxon>Pseudomonadota</taxon>
        <taxon>Gammaproteobacteria</taxon>
        <taxon>Oceanospirillales</taxon>
        <taxon>Pleioneaceae</taxon>
        <taxon>Aliikangiella</taxon>
    </lineage>
</organism>
<dbReference type="InterPro" id="IPR003694">
    <property type="entry name" value="NAD_synthase"/>
</dbReference>
<keyword evidence="12" id="KW-1185">Reference proteome</keyword>
<evidence type="ECO:0000313" key="11">
    <source>
        <dbReference type="EMBL" id="MET1254613.1"/>
    </source>
</evidence>
<comment type="pathway">
    <text evidence="1 7 8">Cofactor biosynthesis; NAD(+) biosynthesis; NAD(+) from deamido-NAD(+) (L-Gln route): step 1/1.</text>
</comment>
<evidence type="ECO:0000256" key="9">
    <source>
        <dbReference type="RuleBase" id="RU003811"/>
    </source>
</evidence>
<dbReference type="Gene3D" id="3.40.50.620">
    <property type="entry name" value="HUPs"/>
    <property type="match status" value="1"/>
</dbReference>
<dbReference type="PANTHER" id="PTHR23090:SF9">
    <property type="entry name" value="GLUTAMINE-DEPENDENT NAD(+) SYNTHETASE"/>
    <property type="match status" value="1"/>
</dbReference>
<evidence type="ECO:0000256" key="5">
    <source>
        <dbReference type="ARBA" id="ARBA00022840"/>
    </source>
</evidence>
<comment type="similarity">
    <text evidence="9">Belongs to the NAD synthetase family.</text>
</comment>
<evidence type="ECO:0000259" key="10">
    <source>
        <dbReference type="PROSITE" id="PS50263"/>
    </source>
</evidence>
<dbReference type="InterPro" id="IPR003010">
    <property type="entry name" value="C-N_Hydrolase"/>
</dbReference>
<comment type="catalytic activity">
    <reaction evidence="7 8">
        <text>deamido-NAD(+) + L-glutamine + ATP + H2O = L-glutamate + AMP + diphosphate + NAD(+) + H(+)</text>
        <dbReference type="Rhea" id="RHEA:24384"/>
        <dbReference type="ChEBI" id="CHEBI:15377"/>
        <dbReference type="ChEBI" id="CHEBI:15378"/>
        <dbReference type="ChEBI" id="CHEBI:29985"/>
        <dbReference type="ChEBI" id="CHEBI:30616"/>
        <dbReference type="ChEBI" id="CHEBI:33019"/>
        <dbReference type="ChEBI" id="CHEBI:57540"/>
        <dbReference type="ChEBI" id="CHEBI:58359"/>
        <dbReference type="ChEBI" id="CHEBI:58437"/>
        <dbReference type="ChEBI" id="CHEBI:456215"/>
        <dbReference type="EC" id="6.3.5.1"/>
    </reaction>
</comment>
<accession>A0ABV2BRQ3</accession>
<comment type="caution">
    <text evidence="11">The sequence shown here is derived from an EMBL/GenBank/DDBJ whole genome shotgun (WGS) entry which is preliminary data.</text>
</comment>
<dbReference type="Proteomes" id="UP001548189">
    <property type="component" value="Unassembled WGS sequence"/>
</dbReference>
<evidence type="ECO:0000256" key="3">
    <source>
        <dbReference type="ARBA" id="ARBA00022598"/>
    </source>
</evidence>
<dbReference type="GO" id="GO:0003952">
    <property type="term" value="F:NAD+ synthase (glutamine-hydrolyzing) activity"/>
    <property type="evidence" value="ECO:0007669"/>
    <property type="project" value="UniProtKB-EC"/>
</dbReference>
<dbReference type="Pfam" id="PF02540">
    <property type="entry name" value="NAD_synthase"/>
    <property type="match status" value="1"/>
</dbReference>
<feature type="binding site" evidence="7">
    <location>
        <position position="375"/>
    </location>
    <ligand>
        <name>deamido-NAD(+)</name>
        <dbReference type="ChEBI" id="CHEBI:58437"/>
        <note>ligand shared between two neighboring subunits</note>
    </ligand>
</feature>
<dbReference type="PIRSF" id="PIRSF006630">
    <property type="entry name" value="NADS_GAT"/>
    <property type="match status" value="1"/>
</dbReference>
<dbReference type="InterPro" id="IPR022310">
    <property type="entry name" value="NAD/GMP_synthase"/>
</dbReference>
<dbReference type="InterPro" id="IPR014729">
    <property type="entry name" value="Rossmann-like_a/b/a_fold"/>
</dbReference>